<gene>
    <name evidence="4" type="ORF">BTW10_00475</name>
</gene>
<protein>
    <submittedName>
        <fullName evidence="4">D-alanyl-D-alanine carboxypeptidase/D-alanyl-D-alanine-endopeptidase</fullName>
    </submittedName>
</protein>
<evidence type="ECO:0000256" key="1">
    <source>
        <dbReference type="ARBA" id="ARBA00006096"/>
    </source>
</evidence>
<evidence type="ECO:0000313" key="5">
    <source>
        <dbReference type="Proteomes" id="UP000186806"/>
    </source>
</evidence>
<dbReference type="STRING" id="223900.GCA_000821045_02093"/>
<proteinExistence type="inferred from homology"/>
<dbReference type="NCBIfam" id="TIGR00666">
    <property type="entry name" value="PBP4"/>
    <property type="match status" value="1"/>
</dbReference>
<dbReference type="SUPFAM" id="SSF56601">
    <property type="entry name" value="beta-lactamase/transpeptidase-like"/>
    <property type="match status" value="1"/>
</dbReference>
<dbReference type="AlphaFoldDB" id="A0A1Q8THC6"/>
<keyword evidence="3" id="KW-0732">Signal</keyword>
<name>A0A1Q8THC6_9GAMM</name>
<dbReference type="GO" id="GO:0000270">
    <property type="term" value="P:peptidoglycan metabolic process"/>
    <property type="evidence" value="ECO:0007669"/>
    <property type="project" value="TreeGrafter"/>
</dbReference>
<keyword evidence="2" id="KW-0378">Hydrolase</keyword>
<reference evidence="4 5" key="1">
    <citation type="submission" date="2016-12" db="EMBL/GenBank/DDBJ databases">
        <title>Draft genome sequences of strains Salinicola socius SMB35, Salinicola sp. MH3R3-1 and Chromohalobacter sp. SMB17 from the Verkhnekamsk potash mining region of Russia.</title>
        <authorList>
            <person name="Mavrodi D.V."/>
            <person name="Olsson B.E."/>
            <person name="Korsakova E.S."/>
            <person name="Pyankova A."/>
            <person name="Mavrodi O.V."/>
            <person name="Plotnikova E.G."/>
        </authorList>
    </citation>
    <scope>NUCLEOTIDE SEQUENCE [LARGE SCALE GENOMIC DNA]</scope>
    <source>
        <strain evidence="4 5">SMB17</strain>
    </source>
</reference>
<sequence>MLSRLLQCRRLRSAQRAGRRVLALLVLMSLPLAAQAEGFDNLATLADKGFVIGAQAQLLGSGESLGAMHPTRRLSPASVTKLYTAAASLDRWGPQHRFTTQFMATGNVDAQGVLHGDLVLDGGGDPALTSENLWRLVQRLRERGVRAVDGQLVVSQWRFGPVTCVTTDRCEARTRSDNAYSASLSSAAVNYGSWCNRVKPGAAVGDAAAISDCATVTPLIRLDNQVKTVAHGRDSRLSAERISSERGDTLRVSGQIARDSYSREIYRGSSDPAEQTAKTLMALLGQAGVEVEGYATSTTPPPTTAKRLAAVDGKPLQELLLRMLNYSNNFMADTLALDLVAKPRAELQDAGNALMRFAQELPGHGVPTLASGSGLTPENRVSARDINALLSAMYQRSALFPTFVAGLQLPTNGPMHFIRRGSDTFQQSVMLKTGTLNEPVTVRAVAGYFRTQTGRWGSFAVLVNGTSQTPYLAWRQVLPLVAADLTEMIEAH</sequence>
<evidence type="ECO:0000256" key="3">
    <source>
        <dbReference type="SAM" id="SignalP"/>
    </source>
</evidence>
<evidence type="ECO:0000256" key="2">
    <source>
        <dbReference type="ARBA" id="ARBA00022801"/>
    </source>
</evidence>
<dbReference type="GO" id="GO:0006508">
    <property type="term" value="P:proteolysis"/>
    <property type="evidence" value="ECO:0007669"/>
    <property type="project" value="InterPro"/>
</dbReference>
<dbReference type="GO" id="GO:0004185">
    <property type="term" value="F:serine-type carboxypeptidase activity"/>
    <property type="evidence" value="ECO:0007669"/>
    <property type="project" value="InterPro"/>
</dbReference>
<dbReference type="PRINTS" id="PR00922">
    <property type="entry name" value="DADACBPTASE3"/>
</dbReference>
<keyword evidence="4" id="KW-0121">Carboxypeptidase</keyword>
<keyword evidence="5" id="KW-1185">Reference proteome</keyword>
<organism evidence="4 5">
    <name type="scientific">Chromohalobacter japonicus</name>
    <dbReference type="NCBI Taxonomy" id="223900"/>
    <lineage>
        <taxon>Bacteria</taxon>
        <taxon>Pseudomonadati</taxon>
        <taxon>Pseudomonadota</taxon>
        <taxon>Gammaproteobacteria</taxon>
        <taxon>Oceanospirillales</taxon>
        <taxon>Halomonadaceae</taxon>
        <taxon>Chromohalobacter</taxon>
    </lineage>
</organism>
<feature type="signal peptide" evidence="3">
    <location>
        <begin position="1"/>
        <end position="36"/>
    </location>
</feature>
<comment type="caution">
    <text evidence="4">The sequence shown here is derived from an EMBL/GenBank/DDBJ whole genome shotgun (WGS) entry which is preliminary data.</text>
</comment>
<accession>A0A1Q8THC6</accession>
<dbReference type="Gene3D" id="3.40.710.10">
    <property type="entry name" value="DD-peptidase/beta-lactamase superfamily"/>
    <property type="match status" value="1"/>
</dbReference>
<dbReference type="Pfam" id="PF02113">
    <property type="entry name" value="Peptidase_S13"/>
    <property type="match status" value="1"/>
</dbReference>
<dbReference type="EMBL" id="MSDQ01000002">
    <property type="protein sequence ID" value="OLO13091.1"/>
    <property type="molecule type" value="Genomic_DNA"/>
</dbReference>
<dbReference type="Gene3D" id="3.50.80.20">
    <property type="entry name" value="D-Ala-D-Ala carboxypeptidase C, peptidase S13"/>
    <property type="match status" value="1"/>
</dbReference>
<dbReference type="InterPro" id="IPR000667">
    <property type="entry name" value="Peptidase_S13"/>
</dbReference>
<feature type="chain" id="PRO_5010368974" evidence="3">
    <location>
        <begin position="37"/>
        <end position="492"/>
    </location>
</feature>
<dbReference type="Proteomes" id="UP000186806">
    <property type="component" value="Unassembled WGS sequence"/>
</dbReference>
<dbReference type="RefSeq" id="WP_075367705.1">
    <property type="nucleotide sequence ID" value="NZ_MSDQ01000002.1"/>
</dbReference>
<evidence type="ECO:0000313" key="4">
    <source>
        <dbReference type="EMBL" id="OLO13091.1"/>
    </source>
</evidence>
<keyword evidence="4" id="KW-0645">Protease</keyword>
<dbReference type="PANTHER" id="PTHR30023:SF0">
    <property type="entry name" value="PENICILLIN-SENSITIVE CARBOXYPEPTIDASE A"/>
    <property type="match status" value="1"/>
</dbReference>
<comment type="similarity">
    <text evidence="1">Belongs to the peptidase S13 family.</text>
</comment>
<dbReference type="InterPro" id="IPR012338">
    <property type="entry name" value="Beta-lactam/transpept-like"/>
</dbReference>
<dbReference type="PANTHER" id="PTHR30023">
    <property type="entry name" value="D-ALANYL-D-ALANINE CARBOXYPEPTIDASE"/>
    <property type="match status" value="1"/>
</dbReference>